<feature type="non-terminal residue" evidence="2">
    <location>
        <position position="1"/>
    </location>
</feature>
<proteinExistence type="predicted"/>
<feature type="compositionally biased region" description="Polar residues" evidence="1">
    <location>
        <begin position="205"/>
        <end position="216"/>
    </location>
</feature>
<dbReference type="AlphaFoldDB" id="A0A4Q9PUL1"/>
<protein>
    <submittedName>
        <fullName evidence="2">Uncharacterized protein</fullName>
    </submittedName>
</protein>
<feature type="compositionally biased region" description="Low complexity" evidence="1">
    <location>
        <begin position="245"/>
        <end position="254"/>
    </location>
</feature>
<evidence type="ECO:0000313" key="2">
    <source>
        <dbReference type="EMBL" id="TBU58211.1"/>
    </source>
</evidence>
<feature type="compositionally biased region" description="Low complexity" evidence="1">
    <location>
        <begin position="135"/>
        <end position="171"/>
    </location>
</feature>
<dbReference type="EMBL" id="ML145127">
    <property type="protein sequence ID" value="TBU58211.1"/>
    <property type="molecule type" value="Genomic_DNA"/>
</dbReference>
<feature type="region of interest" description="Disordered" evidence="1">
    <location>
        <begin position="1"/>
        <end position="111"/>
    </location>
</feature>
<feature type="compositionally biased region" description="Low complexity" evidence="1">
    <location>
        <begin position="96"/>
        <end position="106"/>
    </location>
</feature>
<evidence type="ECO:0000313" key="3">
    <source>
        <dbReference type="Proteomes" id="UP000292082"/>
    </source>
</evidence>
<sequence length="262" mass="26124">ISKSSTAAAPKTSQSPSKSAWARGPPANTWTAPSPRSQSPAPSVTSSSAPPKHFRRPSTLGRGIAFMDGVGAARTPSNASRSGSSVTFGSIDDTNAPISSSPAAAPTIKSEGIKTLRSASAITNGKIHARTISFSTGTPSSGAAAAASTSSSSSTPPSTSSSTALSTSGSSYTPKAAKFDVKSLFSNKTSDALSTSSAVSASPSHCTTSLPQSSLNPQGQSPHQSPPSQMDAPYSNVRPQQNSVPIASPGAPRSPSSPPPDA</sequence>
<gene>
    <name evidence="2" type="ORF">BD310DRAFT_819920</name>
</gene>
<keyword evidence="3" id="KW-1185">Reference proteome</keyword>
<feature type="region of interest" description="Disordered" evidence="1">
    <location>
        <begin position="190"/>
        <end position="262"/>
    </location>
</feature>
<feature type="compositionally biased region" description="Polar residues" evidence="1">
    <location>
        <begin position="75"/>
        <end position="88"/>
    </location>
</feature>
<dbReference type="Proteomes" id="UP000292082">
    <property type="component" value="Unassembled WGS sequence"/>
</dbReference>
<feature type="compositionally biased region" description="Low complexity" evidence="1">
    <location>
        <begin position="32"/>
        <end position="51"/>
    </location>
</feature>
<feature type="compositionally biased region" description="Low complexity" evidence="1">
    <location>
        <begin position="217"/>
        <end position="229"/>
    </location>
</feature>
<reference evidence="2 3" key="1">
    <citation type="submission" date="2019-01" db="EMBL/GenBank/DDBJ databases">
        <title>Draft genome sequences of three monokaryotic isolates of the white-rot basidiomycete fungus Dichomitus squalens.</title>
        <authorList>
            <consortium name="DOE Joint Genome Institute"/>
            <person name="Lopez S.C."/>
            <person name="Andreopoulos B."/>
            <person name="Pangilinan J."/>
            <person name="Lipzen A."/>
            <person name="Riley R."/>
            <person name="Ahrendt S."/>
            <person name="Ng V."/>
            <person name="Barry K."/>
            <person name="Daum C."/>
            <person name="Grigoriev I.V."/>
            <person name="Hilden K.S."/>
            <person name="Makela M.R."/>
            <person name="de Vries R.P."/>
        </authorList>
    </citation>
    <scope>NUCLEOTIDE SEQUENCE [LARGE SCALE GENOMIC DNA]</scope>
    <source>
        <strain evidence="2 3">CBS 464.89</strain>
    </source>
</reference>
<dbReference type="STRING" id="114155.A0A4Q9PUL1"/>
<feature type="compositionally biased region" description="Low complexity" evidence="1">
    <location>
        <begin position="190"/>
        <end position="204"/>
    </location>
</feature>
<name>A0A4Q9PUL1_9APHY</name>
<evidence type="ECO:0000256" key="1">
    <source>
        <dbReference type="SAM" id="MobiDB-lite"/>
    </source>
</evidence>
<feature type="compositionally biased region" description="Low complexity" evidence="1">
    <location>
        <begin position="1"/>
        <end position="20"/>
    </location>
</feature>
<accession>A0A4Q9PUL1</accession>
<organism evidence="2 3">
    <name type="scientific">Dichomitus squalens</name>
    <dbReference type="NCBI Taxonomy" id="114155"/>
    <lineage>
        <taxon>Eukaryota</taxon>
        <taxon>Fungi</taxon>
        <taxon>Dikarya</taxon>
        <taxon>Basidiomycota</taxon>
        <taxon>Agaricomycotina</taxon>
        <taxon>Agaricomycetes</taxon>
        <taxon>Polyporales</taxon>
        <taxon>Polyporaceae</taxon>
        <taxon>Dichomitus</taxon>
    </lineage>
</organism>
<feature type="region of interest" description="Disordered" evidence="1">
    <location>
        <begin position="131"/>
        <end position="173"/>
    </location>
</feature>